<dbReference type="SUPFAM" id="SSF158472">
    <property type="entry name" value="HAMP domain-like"/>
    <property type="match status" value="1"/>
</dbReference>
<dbReference type="CDD" id="cd00075">
    <property type="entry name" value="HATPase"/>
    <property type="match status" value="1"/>
</dbReference>
<dbReference type="PROSITE" id="PS50109">
    <property type="entry name" value="HIS_KIN"/>
    <property type="match status" value="1"/>
</dbReference>
<dbReference type="SUPFAM" id="SSF47384">
    <property type="entry name" value="Homodimeric domain of signal transducing histidine kinase"/>
    <property type="match status" value="1"/>
</dbReference>
<keyword evidence="7" id="KW-0472">Membrane</keyword>
<organism evidence="10">
    <name type="scientific">freshwater metagenome</name>
    <dbReference type="NCBI Taxonomy" id="449393"/>
    <lineage>
        <taxon>unclassified sequences</taxon>
        <taxon>metagenomes</taxon>
        <taxon>ecological metagenomes</taxon>
    </lineage>
</organism>
<dbReference type="Gene3D" id="1.10.287.130">
    <property type="match status" value="1"/>
</dbReference>
<dbReference type="Pfam" id="PF00512">
    <property type="entry name" value="HisKA"/>
    <property type="match status" value="1"/>
</dbReference>
<proteinExistence type="predicted"/>
<keyword evidence="4" id="KW-0808">Transferase</keyword>
<dbReference type="EMBL" id="CAEZYF010000004">
    <property type="protein sequence ID" value="CAB4712995.1"/>
    <property type="molecule type" value="Genomic_DNA"/>
</dbReference>
<dbReference type="AlphaFoldDB" id="A0A6J6A0T3"/>
<keyword evidence="7" id="KW-0812">Transmembrane</keyword>
<feature type="transmembrane region" description="Helical" evidence="7">
    <location>
        <begin position="159"/>
        <end position="184"/>
    </location>
</feature>
<evidence type="ECO:0000256" key="6">
    <source>
        <dbReference type="ARBA" id="ARBA00023012"/>
    </source>
</evidence>
<evidence type="ECO:0000256" key="7">
    <source>
        <dbReference type="SAM" id="Phobius"/>
    </source>
</evidence>
<evidence type="ECO:0000313" key="14">
    <source>
        <dbReference type="EMBL" id="CAB5004068.1"/>
    </source>
</evidence>
<dbReference type="InterPro" id="IPR050736">
    <property type="entry name" value="Sensor_HK_Regulatory"/>
</dbReference>
<dbReference type="InterPro" id="IPR003594">
    <property type="entry name" value="HATPase_dom"/>
</dbReference>
<evidence type="ECO:0000259" key="8">
    <source>
        <dbReference type="PROSITE" id="PS50109"/>
    </source>
</evidence>
<keyword evidence="6" id="KW-0902">Two-component regulatory system</keyword>
<evidence type="ECO:0000313" key="10">
    <source>
        <dbReference type="EMBL" id="CAB4362425.1"/>
    </source>
</evidence>
<keyword evidence="3" id="KW-0597">Phosphoprotein</keyword>
<gene>
    <name evidence="11" type="ORF">UFOPK2656_00792</name>
    <name evidence="12" type="ORF">UFOPK3099_01484</name>
    <name evidence="13" type="ORF">UFOPK3651_00375</name>
    <name evidence="14" type="ORF">UFOPK3931_02373</name>
    <name evidence="10" type="ORF">UFOPK4189_00200</name>
</gene>
<dbReference type="EMBL" id="CAFBOL010000080">
    <property type="protein sequence ID" value="CAB5004068.1"/>
    <property type="molecule type" value="Genomic_DNA"/>
</dbReference>
<keyword evidence="7" id="KW-1133">Transmembrane helix</keyword>
<evidence type="ECO:0000256" key="2">
    <source>
        <dbReference type="ARBA" id="ARBA00012438"/>
    </source>
</evidence>
<dbReference type="PANTHER" id="PTHR43711">
    <property type="entry name" value="TWO-COMPONENT HISTIDINE KINASE"/>
    <property type="match status" value="1"/>
</dbReference>
<dbReference type="InterPro" id="IPR036097">
    <property type="entry name" value="HisK_dim/P_sf"/>
</dbReference>
<reference evidence="10" key="1">
    <citation type="submission" date="2020-05" db="EMBL/GenBank/DDBJ databases">
        <authorList>
            <person name="Chiriac C."/>
            <person name="Salcher M."/>
            <person name="Ghai R."/>
            <person name="Kavagutti S V."/>
        </authorList>
    </citation>
    <scope>NUCLEOTIDE SEQUENCE</scope>
</reference>
<dbReference type="PRINTS" id="PR00344">
    <property type="entry name" value="BCTRLSENSOR"/>
</dbReference>
<comment type="catalytic activity">
    <reaction evidence="1">
        <text>ATP + protein L-histidine = ADP + protein N-phospho-L-histidine.</text>
        <dbReference type="EC" id="2.7.13.3"/>
    </reaction>
</comment>
<protein>
    <recommendedName>
        <fullName evidence="2">histidine kinase</fullName>
        <ecNumber evidence="2">2.7.13.3</ecNumber>
    </recommendedName>
</protein>
<dbReference type="InterPro" id="IPR003660">
    <property type="entry name" value="HAMP_dom"/>
</dbReference>
<evidence type="ECO:0000313" key="12">
    <source>
        <dbReference type="EMBL" id="CAB4822821.1"/>
    </source>
</evidence>
<dbReference type="CDD" id="cd00082">
    <property type="entry name" value="HisKA"/>
    <property type="match status" value="1"/>
</dbReference>
<dbReference type="SMART" id="SM00387">
    <property type="entry name" value="HATPase_c"/>
    <property type="match status" value="1"/>
</dbReference>
<dbReference type="InterPro" id="IPR036890">
    <property type="entry name" value="HATPase_C_sf"/>
</dbReference>
<dbReference type="GO" id="GO:0000155">
    <property type="term" value="F:phosphorelay sensor kinase activity"/>
    <property type="evidence" value="ECO:0007669"/>
    <property type="project" value="InterPro"/>
</dbReference>
<dbReference type="GO" id="GO:0016020">
    <property type="term" value="C:membrane"/>
    <property type="evidence" value="ECO:0007669"/>
    <property type="project" value="InterPro"/>
</dbReference>
<dbReference type="InterPro" id="IPR004358">
    <property type="entry name" value="Sig_transdc_His_kin-like_C"/>
</dbReference>
<evidence type="ECO:0000256" key="1">
    <source>
        <dbReference type="ARBA" id="ARBA00000085"/>
    </source>
</evidence>
<dbReference type="FunFam" id="1.10.287.130:FF:000001">
    <property type="entry name" value="Two-component sensor histidine kinase"/>
    <property type="match status" value="1"/>
</dbReference>
<dbReference type="SMART" id="SM00388">
    <property type="entry name" value="HisKA"/>
    <property type="match status" value="1"/>
</dbReference>
<dbReference type="Pfam" id="PF00672">
    <property type="entry name" value="HAMP"/>
    <property type="match status" value="1"/>
</dbReference>
<dbReference type="PANTHER" id="PTHR43711:SF1">
    <property type="entry name" value="HISTIDINE KINASE 1"/>
    <property type="match status" value="1"/>
</dbReference>
<evidence type="ECO:0000256" key="4">
    <source>
        <dbReference type="ARBA" id="ARBA00022679"/>
    </source>
</evidence>
<accession>A0A6J6A0T3</accession>
<name>A0A6J6A0T3_9ZZZZ</name>
<feature type="domain" description="Histidine kinase" evidence="8">
    <location>
        <begin position="249"/>
        <end position="458"/>
    </location>
</feature>
<dbReference type="EC" id="2.7.13.3" evidence="2"/>
<dbReference type="CDD" id="cd06225">
    <property type="entry name" value="HAMP"/>
    <property type="match status" value="1"/>
</dbReference>
<dbReference type="EMBL" id="CAESGF010000001">
    <property type="protein sequence ID" value="CAB4362425.1"/>
    <property type="molecule type" value="Genomic_DNA"/>
</dbReference>
<sequence>MTRRLALVIVGVVVATLLLAGAGTLTLSAIRARNTTIADVRTHATEIAANIDTLLELDTAPDTQAGRKLLNQRLKVLATFRKLMPVDDLVVLVYDRRGRLVSDTVPTAVPLTDLDQPTLLAGTTISGTNHRVAFSAVPVIMTSGRMLVVVATRRIEAGLGAAFVLFLWASGATILLALGAAYLLGRRLSRPIREASAAAQRIAAGEFSTRLVVPGGGHHDELTDLARNINDMAETLDRSRMLEQQFLLSVSHDLRTPLTSIRGYADAISDGATDPARAADIIRSESRRLERLVADLLDLAKLQAKAFTFNIRRIDLSAAVQTATDGAAGSRPGITFHPVTSAQLPVLADADRLGQALANLVENAGKYATTKVIVSARAESGWALVTVDDDGPGIAAHDLPHVFERLYVARHAPERRENSSGLGLAIVRELVASMGGEVAAGDAPGGGARLSVRLPLAD</sequence>
<dbReference type="Pfam" id="PF02518">
    <property type="entry name" value="HATPase_c"/>
    <property type="match status" value="1"/>
</dbReference>
<evidence type="ECO:0000256" key="3">
    <source>
        <dbReference type="ARBA" id="ARBA00022553"/>
    </source>
</evidence>
<evidence type="ECO:0000313" key="13">
    <source>
        <dbReference type="EMBL" id="CAB4913613.1"/>
    </source>
</evidence>
<evidence type="ECO:0000259" key="9">
    <source>
        <dbReference type="PROSITE" id="PS50885"/>
    </source>
</evidence>
<dbReference type="SUPFAM" id="SSF55874">
    <property type="entry name" value="ATPase domain of HSP90 chaperone/DNA topoisomerase II/histidine kinase"/>
    <property type="match status" value="1"/>
</dbReference>
<dbReference type="Gene3D" id="3.30.565.10">
    <property type="entry name" value="Histidine kinase-like ATPase, C-terminal domain"/>
    <property type="match status" value="1"/>
</dbReference>
<dbReference type="SMART" id="SM00304">
    <property type="entry name" value="HAMP"/>
    <property type="match status" value="1"/>
</dbReference>
<dbReference type="Gene3D" id="6.10.340.10">
    <property type="match status" value="1"/>
</dbReference>
<evidence type="ECO:0000256" key="5">
    <source>
        <dbReference type="ARBA" id="ARBA00022777"/>
    </source>
</evidence>
<dbReference type="PROSITE" id="PS50885">
    <property type="entry name" value="HAMP"/>
    <property type="match status" value="1"/>
</dbReference>
<feature type="domain" description="HAMP" evidence="9">
    <location>
        <begin position="186"/>
        <end position="241"/>
    </location>
</feature>
<dbReference type="InterPro" id="IPR003661">
    <property type="entry name" value="HisK_dim/P_dom"/>
</dbReference>
<evidence type="ECO:0000313" key="11">
    <source>
        <dbReference type="EMBL" id="CAB4712995.1"/>
    </source>
</evidence>
<dbReference type="EMBL" id="CAFAAV010000109">
    <property type="protein sequence ID" value="CAB4822821.1"/>
    <property type="molecule type" value="Genomic_DNA"/>
</dbReference>
<keyword evidence="5" id="KW-0418">Kinase</keyword>
<dbReference type="InterPro" id="IPR005467">
    <property type="entry name" value="His_kinase_dom"/>
</dbReference>
<dbReference type="EMBL" id="CAFBMT010000002">
    <property type="protein sequence ID" value="CAB4913613.1"/>
    <property type="molecule type" value="Genomic_DNA"/>
</dbReference>